<dbReference type="AlphaFoldDB" id="A0A401T0V3"/>
<feature type="region of interest" description="Disordered" evidence="1">
    <location>
        <begin position="1"/>
        <end position="72"/>
    </location>
</feature>
<comment type="caution">
    <text evidence="2">The sequence shown here is derived from an EMBL/GenBank/DDBJ whole genome shotgun (WGS) entry which is preliminary data.</text>
</comment>
<evidence type="ECO:0000313" key="2">
    <source>
        <dbReference type="EMBL" id="GCC36260.1"/>
    </source>
</evidence>
<reference evidence="2 3" key="1">
    <citation type="journal article" date="2018" name="Nat. Ecol. Evol.">
        <title>Shark genomes provide insights into elasmobranch evolution and the origin of vertebrates.</title>
        <authorList>
            <person name="Hara Y"/>
            <person name="Yamaguchi K"/>
            <person name="Onimaru K"/>
            <person name="Kadota M"/>
            <person name="Koyanagi M"/>
            <person name="Keeley SD"/>
            <person name="Tatsumi K"/>
            <person name="Tanaka K"/>
            <person name="Motone F"/>
            <person name="Kageyama Y"/>
            <person name="Nozu R"/>
            <person name="Adachi N"/>
            <person name="Nishimura O"/>
            <person name="Nakagawa R"/>
            <person name="Tanegashima C"/>
            <person name="Kiyatake I"/>
            <person name="Matsumoto R"/>
            <person name="Murakumo K"/>
            <person name="Nishida K"/>
            <person name="Terakita A"/>
            <person name="Kuratani S"/>
            <person name="Sato K"/>
            <person name="Hyodo S Kuraku.S."/>
        </authorList>
    </citation>
    <scope>NUCLEOTIDE SEQUENCE [LARGE SCALE GENOMIC DNA]</scope>
</reference>
<evidence type="ECO:0000313" key="3">
    <source>
        <dbReference type="Proteomes" id="UP000287033"/>
    </source>
</evidence>
<proteinExistence type="predicted"/>
<gene>
    <name evidence="2" type="ORF">chiPu_0014753</name>
</gene>
<feature type="compositionally biased region" description="Polar residues" evidence="1">
    <location>
        <begin position="62"/>
        <end position="72"/>
    </location>
</feature>
<organism evidence="2 3">
    <name type="scientific">Chiloscyllium punctatum</name>
    <name type="common">Brownbanded bambooshark</name>
    <name type="synonym">Hemiscyllium punctatum</name>
    <dbReference type="NCBI Taxonomy" id="137246"/>
    <lineage>
        <taxon>Eukaryota</taxon>
        <taxon>Metazoa</taxon>
        <taxon>Chordata</taxon>
        <taxon>Craniata</taxon>
        <taxon>Vertebrata</taxon>
        <taxon>Chondrichthyes</taxon>
        <taxon>Elasmobranchii</taxon>
        <taxon>Galeomorphii</taxon>
        <taxon>Galeoidea</taxon>
        <taxon>Orectolobiformes</taxon>
        <taxon>Hemiscylliidae</taxon>
        <taxon>Chiloscyllium</taxon>
    </lineage>
</organism>
<protein>
    <submittedName>
        <fullName evidence="2">Uncharacterized protein</fullName>
    </submittedName>
</protein>
<dbReference type="OrthoDB" id="8195947at2759"/>
<dbReference type="OMA" id="GAECKEP"/>
<feature type="compositionally biased region" description="Basic and acidic residues" evidence="1">
    <location>
        <begin position="26"/>
        <end position="55"/>
    </location>
</feature>
<keyword evidence="3" id="KW-1185">Reference proteome</keyword>
<sequence>MAEDERDTSPKGEGRASLPSTFIKLNDLDREGRRREVQEPGAECKEPGSEYRELPEVAEGSGTRQEPSASQQHLPYPALAPVVFFHLKQTTRPRSWCLKLVCNPYPLPQFAH</sequence>
<name>A0A401T0V3_CHIPU</name>
<dbReference type="EMBL" id="BEZZ01000803">
    <property type="protein sequence ID" value="GCC36260.1"/>
    <property type="molecule type" value="Genomic_DNA"/>
</dbReference>
<accession>A0A401T0V3</accession>
<dbReference type="Proteomes" id="UP000287033">
    <property type="component" value="Unassembled WGS sequence"/>
</dbReference>
<dbReference type="STRING" id="137246.A0A401T0V3"/>
<evidence type="ECO:0000256" key="1">
    <source>
        <dbReference type="SAM" id="MobiDB-lite"/>
    </source>
</evidence>